<protein>
    <submittedName>
        <fullName evidence="11">Transketolase</fullName>
        <ecNumber evidence="11">2.2.1.-</ecNumber>
    </submittedName>
</protein>
<dbReference type="EC" id="2.2.1.-" evidence="11"/>
<evidence type="ECO:0000256" key="1">
    <source>
        <dbReference type="ARBA" id="ARBA00001946"/>
    </source>
</evidence>
<dbReference type="InterPro" id="IPR055152">
    <property type="entry name" value="Transketolase-like_C_2"/>
</dbReference>
<reference evidence="11 12" key="1">
    <citation type="submission" date="2024-07" db="EMBL/GenBank/DDBJ databases">
        <authorList>
            <person name="Thanompreechachai J."/>
            <person name="Duangmal K."/>
        </authorList>
    </citation>
    <scope>NUCLEOTIDE SEQUENCE [LARGE SCALE GENOMIC DNA]</scope>
    <source>
        <strain evidence="11 12">KCTC 19886</strain>
    </source>
</reference>
<proteinExistence type="inferred from homology"/>
<keyword evidence="6" id="KW-0460">Magnesium</keyword>
<gene>
    <name evidence="11" type="ORF">AB1207_23510</name>
</gene>
<dbReference type="InterPro" id="IPR029061">
    <property type="entry name" value="THDP-binding"/>
</dbReference>
<evidence type="ECO:0000256" key="3">
    <source>
        <dbReference type="ARBA" id="ARBA00007131"/>
    </source>
</evidence>
<dbReference type="GO" id="GO:0016740">
    <property type="term" value="F:transferase activity"/>
    <property type="evidence" value="ECO:0007669"/>
    <property type="project" value="UniProtKB-KW"/>
</dbReference>
<dbReference type="Pfam" id="PF02779">
    <property type="entry name" value="Transket_pyr"/>
    <property type="match status" value="1"/>
</dbReference>
<evidence type="ECO:0000256" key="9">
    <source>
        <dbReference type="SAM" id="MobiDB-lite"/>
    </source>
</evidence>
<dbReference type="SMART" id="SM00861">
    <property type="entry name" value="Transket_pyr"/>
    <property type="match status" value="1"/>
</dbReference>
<dbReference type="PROSITE" id="PS00802">
    <property type="entry name" value="TRANSKETOLASE_2"/>
    <property type="match status" value="1"/>
</dbReference>
<dbReference type="Pfam" id="PF00456">
    <property type="entry name" value="Transketolase_N"/>
    <property type="match status" value="1"/>
</dbReference>
<dbReference type="InterPro" id="IPR020826">
    <property type="entry name" value="Transketolase_BS"/>
</dbReference>
<comment type="caution">
    <text evidence="11">The sequence shown here is derived from an EMBL/GenBank/DDBJ whole genome shotgun (WGS) entry which is preliminary data.</text>
</comment>
<dbReference type="InterPro" id="IPR033247">
    <property type="entry name" value="Transketolase_fam"/>
</dbReference>
<feature type="region of interest" description="Disordered" evidence="9">
    <location>
        <begin position="108"/>
        <end position="127"/>
    </location>
</feature>
<dbReference type="InterPro" id="IPR005475">
    <property type="entry name" value="Transketolase-like_Pyr-bd"/>
</dbReference>
<dbReference type="CDD" id="cd07033">
    <property type="entry name" value="TPP_PYR_DXS_TK_like"/>
    <property type="match status" value="1"/>
</dbReference>
<name>A0ABV3PDL2_9ACTN</name>
<dbReference type="Proteomes" id="UP001555826">
    <property type="component" value="Unassembled WGS sequence"/>
</dbReference>
<keyword evidence="5" id="KW-0479">Metal-binding</keyword>
<keyword evidence="12" id="KW-1185">Reference proteome</keyword>
<evidence type="ECO:0000259" key="10">
    <source>
        <dbReference type="SMART" id="SM00861"/>
    </source>
</evidence>
<evidence type="ECO:0000256" key="7">
    <source>
        <dbReference type="ARBA" id="ARBA00023052"/>
    </source>
</evidence>
<organism evidence="11 12">
    <name type="scientific">Kineococcus endophyticus</name>
    <dbReference type="NCBI Taxonomy" id="1181883"/>
    <lineage>
        <taxon>Bacteria</taxon>
        <taxon>Bacillati</taxon>
        <taxon>Actinomycetota</taxon>
        <taxon>Actinomycetes</taxon>
        <taxon>Kineosporiales</taxon>
        <taxon>Kineosporiaceae</taxon>
        <taxon>Kineococcus</taxon>
    </lineage>
</organism>
<evidence type="ECO:0000256" key="6">
    <source>
        <dbReference type="ARBA" id="ARBA00022842"/>
    </source>
</evidence>
<comment type="cofactor">
    <cofactor evidence="2">
        <name>thiamine diphosphate</name>
        <dbReference type="ChEBI" id="CHEBI:58937"/>
    </cofactor>
</comment>
<dbReference type="PANTHER" id="PTHR43522">
    <property type="entry name" value="TRANSKETOLASE"/>
    <property type="match status" value="1"/>
</dbReference>
<dbReference type="PANTHER" id="PTHR43522:SF2">
    <property type="entry name" value="TRANSKETOLASE 1-RELATED"/>
    <property type="match status" value="1"/>
</dbReference>
<dbReference type="InterPro" id="IPR009014">
    <property type="entry name" value="Transketo_C/PFOR_II"/>
</dbReference>
<dbReference type="Gene3D" id="3.40.50.920">
    <property type="match status" value="1"/>
</dbReference>
<dbReference type="SUPFAM" id="SSF52518">
    <property type="entry name" value="Thiamin diphosphate-binding fold (THDP-binding)"/>
    <property type="match status" value="2"/>
</dbReference>
<dbReference type="SUPFAM" id="SSF52922">
    <property type="entry name" value="TK C-terminal domain-like"/>
    <property type="match status" value="1"/>
</dbReference>
<evidence type="ECO:0000256" key="8">
    <source>
        <dbReference type="ARBA" id="ARBA00049473"/>
    </source>
</evidence>
<evidence type="ECO:0000256" key="2">
    <source>
        <dbReference type="ARBA" id="ARBA00001964"/>
    </source>
</evidence>
<comment type="similarity">
    <text evidence="3">Belongs to the transketolase family.</text>
</comment>
<evidence type="ECO:0000313" key="12">
    <source>
        <dbReference type="Proteomes" id="UP001555826"/>
    </source>
</evidence>
<dbReference type="InterPro" id="IPR005474">
    <property type="entry name" value="Transketolase_N"/>
</dbReference>
<evidence type="ECO:0000256" key="5">
    <source>
        <dbReference type="ARBA" id="ARBA00022723"/>
    </source>
</evidence>
<sequence>MTTLTSAPPTRWTARDDEAVVTARVLAMDATENAGHGHPGTAVTLAPVGHLLFQHHLRHDPSDPTWRGRDRFVLSCGHSSLTQYIQLFLAGYPMTLDDLKAYRTAGSQTPAHPEFGHTPGVETTTGPLGQGLATAVGMAMGARRERGLLDPDAPAGTSPFDHRVVVLCSDGDVQEGVTSEASAFAGHQRLGNLTVVYDDNRISIEGSTALVTSEDTAARYVAYGWHVQTVDLAPDGDVDVAALSRALEAAADETERPSIVLVRSIIAWSVPGRQDTPGSHGSLLGSEAVARAKELLGADPEATFAVDPELLAWTRGHARERAVAARAEWDERFAAWAARRPAEHALLQRLEAGLVPDSFPQARPRFAAGDSVSTRKAFRLGLVAAAAELPEVWGGSADLGDSNGTTIAPTSFLPAGSTEPNAHPAGQTIHWGIREHFMAAALNGIAHSGLSRPYGGTFLVFSDYMRPAVRLAALMGLPTLYVWTHDSIGLGEDGPTHQPVEHLASLRAMPGLDVLRPGDANEASAVLWKVLGHRGRPAAFALSRQSLPVLPEDGDGFSSADGAVRGGFVRWEGGPGGDPAVVLIATGSELQLAVEAGRTLAAGGVRVRVVSMPCREWFAEQDEAYRESVLPARIRARVSVEAAAAQSWHDLVGLDGRTVSIEDFGASAPPATLFEHFGVTVAGVVEAARDALSQNG</sequence>
<evidence type="ECO:0000256" key="4">
    <source>
        <dbReference type="ARBA" id="ARBA00022679"/>
    </source>
</evidence>
<keyword evidence="7" id="KW-0786">Thiamine pyrophosphate</keyword>
<dbReference type="EMBL" id="JBFNQN010000022">
    <property type="protein sequence ID" value="MEW9267721.1"/>
    <property type="molecule type" value="Genomic_DNA"/>
</dbReference>
<dbReference type="RefSeq" id="WP_367641176.1">
    <property type="nucleotide sequence ID" value="NZ_JBFNQN010000022.1"/>
</dbReference>
<accession>A0ABV3PDL2</accession>
<dbReference type="Gene3D" id="3.40.50.970">
    <property type="match status" value="2"/>
</dbReference>
<feature type="domain" description="Transketolase-like pyrimidine-binding" evidence="10">
    <location>
        <begin position="372"/>
        <end position="549"/>
    </location>
</feature>
<keyword evidence="4 11" id="KW-0808">Transferase</keyword>
<comment type="catalytic activity">
    <reaction evidence="8">
        <text>D-sedoheptulose 7-phosphate + D-glyceraldehyde 3-phosphate = aldehydo-D-ribose 5-phosphate + D-xylulose 5-phosphate</text>
        <dbReference type="Rhea" id="RHEA:10508"/>
        <dbReference type="ChEBI" id="CHEBI:57483"/>
        <dbReference type="ChEBI" id="CHEBI:57737"/>
        <dbReference type="ChEBI" id="CHEBI:58273"/>
        <dbReference type="ChEBI" id="CHEBI:59776"/>
        <dbReference type="EC" id="2.2.1.1"/>
    </reaction>
</comment>
<evidence type="ECO:0000313" key="11">
    <source>
        <dbReference type="EMBL" id="MEW9267721.1"/>
    </source>
</evidence>
<dbReference type="CDD" id="cd02012">
    <property type="entry name" value="TPP_TK"/>
    <property type="match status" value="1"/>
</dbReference>
<comment type="cofactor">
    <cofactor evidence="1">
        <name>Mg(2+)</name>
        <dbReference type="ChEBI" id="CHEBI:18420"/>
    </cofactor>
</comment>
<dbReference type="Pfam" id="PF22613">
    <property type="entry name" value="Transketolase_C_1"/>
    <property type="match status" value="1"/>
</dbReference>